<evidence type="ECO:0000256" key="13">
    <source>
        <dbReference type="SAM" id="MobiDB-lite"/>
    </source>
</evidence>
<proteinExistence type="inferred from homology"/>
<dbReference type="InterPro" id="IPR017941">
    <property type="entry name" value="Rieske_2Fe-2S"/>
</dbReference>
<dbReference type="SUPFAM" id="SSF55961">
    <property type="entry name" value="Bet v1-like"/>
    <property type="match status" value="1"/>
</dbReference>
<comment type="pathway">
    <text evidence="3">Amine and polyamine biosynthesis; betaine biosynthesis via choline pathway; betaine aldehyde from choline (monooxygenase route): step 1/1.</text>
</comment>
<comment type="function">
    <text evidence="2">Catalyzes the first step of the osmoprotectant glycine betaine synthesis.</text>
</comment>
<dbReference type="Gene3D" id="3.90.380.10">
    <property type="entry name" value="Naphthalene 1,2-dioxygenase Alpha Subunit, Chain A, domain 1"/>
    <property type="match status" value="2"/>
</dbReference>
<dbReference type="GO" id="GO:0005506">
    <property type="term" value="F:iron ion binding"/>
    <property type="evidence" value="ECO:0007669"/>
    <property type="project" value="InterPro"/>
</dbReference>
<evidence type="ECO:0000256" key="4">
    <source>
        <dbReference type="ARBA" id="ARBA00010848"/>
    </source>
</evidence>
<keyword evidence="9" id="KW-0560">Oxidoreductase</keyword>
<dbReference type="EC" id="1.14.15.7" evidence="5"/>
<dbReference type="Gene3D" id="2.102.10.10">
    <property type="entry name" value="Rieske [2Fe-2S] iron-sulphur domain"/>
    <property type="match status" value="1"/>
</dbReference>
<evidence type="ECO:0000313" key="16">
    <source>
        <dbReference type="Proteomes" id="UP000030651"/>
    </source>
</evidence>
<organism evidence="15 16">
    <name type="scientific">Pestalotiopsis fici (strain W106-1 / CGMCC3.15140)</name>
    <dbReference type="NCBI Taxonomy" id="1229662"/>
    <lineage>
        <taxon>Eukaryota</taxon>
        <taxon>Fungi</taxon>
        <taxon>Dikarya</taxon>
        <taxon>Ascomycota</taxon>
        <taxon>Pezizomycotina</taxon>
        <taxon>Sordariomycetes</taxon>
        <taxon>Xylariomycetidae</taxon>
        <taxon>Amphisphaeriales</taxon>
        <taxon>Sporocadaceae</taxon>
        <taxon>Pestalotiopsis</taxon>
    </lineage>
</organism>
<dbReference type="PANTHER" id="PTHR43756">
    <property type="entry name" value="CHOLINE MONOOXYGENASE, CHLOROPLASTIC"/>
    <property type="match status" value="1"/>
</dbReference>
<dbReference type="GO" id="GO:0019133">
    <property type="term" value="F:choline monooxygenase activity"/>
    <property type="evidence" value="ECO:0007669"/>
    <property type="project" value="UniProtKB-EC"/>
</dbReference>
<evidence type="ECO:0000256" key="5">
    <source>
        <dbReference type="ARBA" id="ARBA00012763"/>
    </source>
</evidence>
<dbReference type="UniPathway" id="UPA00529">
    <property type="reaction ID" value="UER00430"/>
</dbReference>
<evidence type="ECO:0000256" key="7">
    <source>
        <dbReference type="ARBA" id="ARBA00022714"/>
    </source>
</evidence>
<evidence type="ECO:0000256" key="2">
    <source>
        <dbReference type="ARBA" id="ARBA00002149"/>
    </source>
</evidence>
<dbReference type="RefSeq" id="XP_007830415.1">
    <property type="nucleotide sequence ID" value="XM_007832224.1"/>
</dbReference>
<dbReference type="GO" id="GO:0019285">
    <property type="term" value="P:glycine betaine biosynthetic process from choline"/>
    <property type="evidence" value="ECO:0007669"/>
    <property type="project" value="UniProtKB-UniPathway"/>
</dbReference>
<sequence>MLNYFGLNKKASDQSRTPPAEEEERALPASWYRSSAMYELERRAIFSRKWILVTHSLRFQKPGDYVSFTEAGFSFFLIKDRENNINGFHNICRHRAFPVVTQDCGSASILSCRYHGWSYGFKGNLAKAPRFDTVADFDKTQHALLPVNVHIDAKGFIWVNLQAGKPDVAWEDDFEGVDIQPRLTHFDLMRDYRYDHSWSMEGDYNWKTLADNYNECYHCATGHPGVAAVADLSVYRVETKGGHIQHWNRNKDESDTTMIVCSSFLFPNACFTVTADFFYMMRCIPVSSGKTKMEYDVFRRNDTTDEDFARINDFYKQVLQEDKDLCNGTQKNLEAGIFINGQLHPEKEKGPLFFQKTVRELVMAHRKHEETLGHDVWPASPQPTQAMKTGKFMEEDAFCMKLDAEACKGTLEQLSW</sequence>
<dbReference type="eggNOG" id="ENOG502QQJW">
    <property type="taxonomic scope" value="Eukaryota"/>
</dbReference>
<gene>
    <name evidence="15" type="ORF">PFICI_03643</name>
</gene>
<dbReference type="SUPFAM" id="SSF50022">
    <property type="entry name" value="ISP domain"/>
    <property type="match status" value="1"/>
</dbReference>
<feature type="region of interest" description="Disordered" evidence="13">
    <location>
        <begin position="1"/>
        <end position="23"/>
    </location>
</feature>
<dbReference type="PANTHER" id="PTHR43756:SF5">
    <property type="entry name" value="CHOLINE MONOOXYGENASE, CHLOROPLASTIC"/>
    <property type="match status" value="1"/>
</dbReference>
<comment type="cofactor">
    <cofactor evidence="1">
        <name>Fe cation</name>
        <dbReference type="ChEBI" id="CHEBI:24875"/>
    </cofactor>
</comment>
<accession>W3XHR2</accession>
<feature type="domain" description="Rieske" evidence="14">
    <location>
        <begin position="52"/>
        <end position="137"/>
    </location>
</feature>
<dbReference type="InterPro" id="IPR015879">
    <property type="entry name" value="Ring_hydroxy_dOase_asu_C_dom"/>
</dbReference>
<keyword evidence="7" id="KW-0001">2Fe-2S</keyword>
<keyword evidence="11" id="KW-0411">Iron-sulfur</keyword>
<dbReference type="CDD" id="cd00680">
    <property type="entry name" value="RHO_alpha_C"/>
    <property type="match status" value="1"/>
</dbReference>
<comment type="similarity">
    <text evidence="4">Belongs to the choline monooxygenase family.</text>
</comment>
<reference evidence="16" key="1">
    <citation type="journal article" date="2015" name="BMC Genomics">
        <title>Genomic and transcriptomic analysis of the endophytic fungus Pestalotiopsis fici reveals its lifestyle and high potential for synthesis of natural products.</title>
        <authorList>
            <person name="Wang X."/>
            <person name="Zhang X."/>
            <person name="Liu L."/>
            <person name="Xiang M."/>
            <person name="Wang W."/>
            <person name="Sun X."/>
            <person name="Che Y."/>
            <person name="Guo L."/>
            <person name="Liu G."/>
            <person name="Guo L."/>
            <person name="Wang C."/>
            <person name="Yin W.B."/>
            <person name="Stadler M."/>
            <person name="Zhang X."/>
            <person name="Liu X."/>
        </authorList>
    </citation>
    <scope>NUCLEOTIDE SEQUENCE [LARGE SCALE GENOMIC DNA]</scope>
    <source>
        <strain evidence="16">W106-1 / CGMCC3.15140</strain>
    </source>
</reference>
<evidence type="ECO:0000256" key="8">
    <source>
        <dbReference type="ARBA" id="ARBA00022723"/>
    </source>
</evidence>
<dbReference type="PROSITE" id="PS51296">
    <property type="entry name" value="RIESKE"/>
    <property type="match status" value="1"/>
</dbReference>
<keyword evidence="10" id="KW-0408">Iron</keyword>
<dbReference type="InterPro" id="IPR036922">
    <property type="entry name" value="Rieske_2Fe-2S_sf"/>
</dbReference>
<dbReference type="OMA" id="RREYTIN"/>
<comment type="catalytic activity">
    <reaction evidence="12">
        <text>choline + 2 reduced [2Fe-2S]-[ferredoxin] + O2 + 2 H(+) = betaine aldehyde hydrate + 2 oxidized [2Fe-2S]-[ferredoxin] + H2O</text>
        <dbReference type="Rhea" id="RHEA:17769"/>
        <dbReference type="Rhea" id="RHEA-COMP:10000"/>
        <dbReference type="Rhea" id="RHEA-COMP:10001"/>
        <dbReference type="ChEBI" id="CHEBI:15354"/>
        <dbReference type="ChEBI" id="CHEBI:15377"/>
        <dbReference type="ChEBI" id="CHEBI:15378"/>
        <dbReference type="ChEBI" id="CHEBI:15379"/>
        <dbReference type="ChEBI" id="CHEBI:15870"/>
        <dbReference type="ChEBI" id="CHEBI:33737"/>
        <dbReference type="ChEBI" id="CHEBI:33738"/>
        <dbReference type="EC" id="1.14.15.7"/>
    </reaction>
</comment>
<dbReference type="Proteomes" id="UP000030651">
    <property type="component" value="Unassembled WGS sequence"/>
</dbReference>
<dbReference type="OrthoDB" id="426882at2759"/>
<dbReference type="InParanoid" id="W3XHR2"/>
<evidence type="ECO:0000256" key="6">
    <source>
        <dbReference type="ARBA" id="ARBA00014931"/>
    </source>
</evidence>
<dbReference type="Pfam" id="PF00355">
    <property type="entry name" value="Rieske"/>
    <property type="match status" value="1"/>
</dbReference>
<dbReference type="AlphaFoldDB" id="W3XHR2"/>
<evidence type="ECO:0000256" key="11">
    <source>
        <dbReference type="ARBA" id="ARBA00023014"/>
    </source>
</evidence>
<protein>
    <recommendedName>
        <fullName evidence="6">Choline monooxygenase, chloroplastic</fullName>
        <ecNumber evidence="5">1.14.15.7</ecNumber>
    </recommendedName>
</protein>
<dbReference type="EMBL" id="KI912110">
    <property type="protein sequence ID" value="ETS85618.1"/>
    <property type="molecule type" value="Genomic_DNA"/>
</dbReference>
<keyword evidence="8" id="KW-0479">Metal-binding</keyword>
<evidence type="ECO:0000256" key="3">
    <source>
        <dbReference type="ARBA" id="ARBA00004866"/>
    </source>
</evidence>
<keyword evidence="16" id="KW-1185">Reference proteome</keyword>
<dbReference type="GO" id="GO:0051537">
    <property type="term" value="F:2 iron, 2 sulfur cluster binding"/>
    <property type="evidence" value="ECO:0007669"/>
    <property type="project" value="UniProtKB-KW"/>
</dbReference>
<dbReference type="GeneID" id="19268656"/>
<dbReference type="HOGENOM" id="CLU_026244_1_2_1"/>
<evidence type="ECO:0000256" key="10">
    <source>
        <dbReference type="ARBA" id="ARBA00023004"/>
    </source>
</evidence>
<dbReference type="PRINTS" id="PR00090">
    <property type="entry name" value="RNGDIOXGNASE"/>
</dbReference>
<evidence type="ECO:0000256" key="12">
    <source>
        <dbReference type="ARBA" id="ARBA00049097"/>
    </source>
</evidence>
<evidence type="ECO:0000256" key="1">
    <source>
        <dbReference type="ARBA" id="ARBA00001962"/>
    </source>
</evidence>
<evidence type="ECO:0000256" key="9">
    <source>
        <dbReference type="ARBA" id="ARBA00023002"/>
    </source>
</evidence>
<dbReference type="KEGG" id="pfy:PFICI_03643"/>
<dbReference type="InterPro" id="IPR001663">
    <property type="entry name" value="Rng_hydr_dOase-A"/>
</dbReference>
<dbReference type="CDD" id="cd03469">
    <property type="entry name" value="Rieske_RO_Alpha_N"/>
    <property type="match status" value="1"/>
</dbReference>
<name>W3XHR2_PESFW</name>
<evidence type="ECO:0000259" key="14">
    <source>
        <dbReference type="PROSITE" id="PS51296"/>
    </source>
</evidence>
<dbReference type="Pfam" id="PF00848">
    <property type="entry name" value="Ring_hydroxyl_A"/>
    <property type="match status" value="2"/>
</dbReference>
<evidence type="ECO:0000313" key="15">
    <source>
        <dbReference type="EMBL" id="ETS85618.1"/>
    </source>
</evidence>